<reference evidence="6 7" key="2">
    <citation type="submission" date="2016-12" db="EMBL/GenBank/DDBJ databases">
        <title>Draft Genome Sequence of Cystobacter ferrugineus Strain Cbfe23.</title>
        <authorList>
            <person name="Akbar S."/>
            <person name="Dowd S.E."/>
            <person name="Stevens D.C."/>
        </authorList>
    </citation>
    <scope>NUCLEOTIDE SEQUENCE [LARGE SCALE GENOMIC DNA]</scope>
    <source>
        <strain evidence="6 7">Cbfe23</strain>
    </source>
</reference>
<keyword evidence="3 5" id="KW-1133">Transmembrane helix</keyword>
<evidence type="ECO:0000313" key="6">
    <source>
        <dbReference type="EMBL" id="OJH38033.1"/>
    </source>
</evidence>
<dbReference type="InterPro" id="IPR053153">
    <property type="entry name" value="APC_K+_Transporter"/>
</dbReference>
<reference evidence="7" key="1">
    <citation type="submission" date="2016-11" db="EMBL/GenBank/DDBJ databases">
        <authorList>
            <person name="Shukria A."/>
            <person name="Stevens D.C."/>
        </authorList>
    </citation>
    <scope>NUCLEOTIDE SEQUENCE [LARGE SCALE GENOMIC DNA]</scope>
    <source>
        <strain evidence="7">Cbfe23</strain>
    </source>
</reference>
<dbReference type="STRING" id="83449.BON30_22965"/>
<feature type="transmembrane region" description="Helical" evidence="5">
    <location>
        <begin position="107"/>
        <end position="132"/>
    </location>
</feature>
<dbReference type="Pfam" id="PF13520">
    <property type="entry name" value="AA_permease_2"/>
    <property type="match status" value="1"/>
</dbReference>
<dbReference type="EMBL" id="MPIN01000006">
    <property type="protein sequence ID" value="OJH38033.1"/>
    <property type="molecule type" value="Genomic_DNA"/>
</dbReference>
<feature type="transmembrane region" description="Helical" evidence="5">
    <location>
        <begin position="173"/>
        <end position="193"/>
    </location>
</feature>
<feature type="transmembrane region" description="Helical" evidence="5">
    <location>
        <begin position="378"/>
        <end position="401"/>
    </location>
</feature>
<feature type="transmembrane region" description="Helical" evidence="5">
    <location>
        <begin position="413"/>
        <end position="433"/>
    </location>
</feature>
<feature type="transmembrane region" description="Helical" evidence="5">
    <location>
        <begin position="138"/>
        <end position="161"/>
    </location>
</feature>
<keyword evidence="2 5" id="KW-0812">Transmembrane</keyword>
<dbReference type="Gene3D" id="1.20.1740.10">
    <property type="entry name" value="Amino acid/polyamine transporter I"/>
    <property type="match status" value="1"/>
</dbReference>
<dbReference type="OrthoDB" id="9759676at2"/>
<evidence type="ECO:0000256" key="4">
    <source>
        <dbReference type="ARBA" id="ARBA00023136"/>
    </source>
</evidence>
<dbReference type="Proteomes" id="UP000182229">
    <property type="component" value="Unassembled WGS sequence"/>
</dbReference>
<feature type="transmembrane region" description="Helical" evidence="5">
    <location>
        <begin position="60"/>
        <end position="79"/>
    </location>
</feature>
<comment type="subcellular location">
    <subcellularLocation>
        <location evidence="1">Membrane</location>
        <topology evidence="1">Multi-pass membrane protein</topology>
    </subcellularLocation>
</comment>
<organism evidence="6 7">
    <name type="scientific">Cystobacter ferrugineus</name>
    <dbReference type="NCBI Taxonomy" id="83449"/>
    <lineage>
        <taxon>Bacteria</taxon>
        <taxon>Pseudomonadati</taxon>
        <taxon>Myxococcota</taxon>
        <taxon>Myxococcia</taxon>
        <taxon>Myxococcales</taxon>
        <taxon>Cystobacterineae</taxon>
        <taxon>Archangiaceae</taxon>
        <taxon>Cystobacter</taxon>
    </lineage>
</organism>
<accession>A0A1L9B743</accession>
<protein>
    <submittedName>
        <fullName evidence="6">Amino acid transporter</fullName>
    </submittedName>
</protein>
<dbReference type="RefSeq" id="WP_071900540.1">
    <property type="nucleotide sequence ID" value="NZ_MPIN01000006.1"/>
</dbReference>
<keyword evidence="4 5" id="KW-0472">Membrane</keyword>
<keyword evidence="7" id="KW-1185">Reference proteome</keyword>
<feature type="transmembrane region" description="Helical" evidence="5">
    <location>
        <begin position="213"/>
        <end position="232"/>
    </location>
</feature>
<dbReference type="PANTHER" id="PTHR47704">
    <property type="entry name" value="POTASSIUM TRANSPORTER KIMA"/>
    <property type="match status" value="1"/>
</dbReference>
<comment type="caution">
    <text evidence="6">The sequence shown here is derived from an EMBL/GenBank/DDBJ whole genome shotgun (WGS) entry which is preliminary data.</text>
</comment>
<dbReference type="GO" id="GO:0022857">
    <property type="term" value="F:transmembrane transporter activity"/>
    <property type="evidence" value="ECO:0007669"/>
    <property type="project" value="InterPro"/>
</dbReference>
<evidence type="ECO:0000256" key="3">
    <source>
        <dbReference type="ARBA" id="ARBA00022989"/>
    </source>
</evidence>
<dbReference type="AlphaFoldDB" id="A0A1L9B743"/>
<proteinExistence type="predicted"/>
<dbReference type="InterPro" id="IPR002293">
    <property type="entry name" value="AA/rel_permease1"/>
</dbReference>
<gene>
    <name evidence="6" type="ORF">BON30_22965</name>
</gene>
<dbReference type="PANTHER" id="PTHR47704:SF1">
    <property type="entry name" value="POTASSIUM TRANSPORTER KIMA"/>
    <property type="match status" value="1"/>
</dbReference>
<evidence type="ECO:0000256" key="5">
    <source>
        <dbReference type="SAM" id="Phobius"/>
    </source>
</evidence>
<feature type="transmembrane region" description="Helical" evidence="5">
    <location>
        <begin position="253"/>
        <end position="275"/>
    </location>
</feature>
<evidence type="ECO:0000256" key="1">
    <source>
        <dbReference type="ARBA" id="ARBA00004141"/>
    </source>
</evidence>
<name>A0A1L9B743_9BACT</name>
<evidence type="ECO:0000313" key="7">
    <source>
        <dbReference type="Proteomes" id="UP000182229"/>
    </source>
</evidence>
<feature type="transmembrane region" description="Helical" evidence="5">
    <location>
        <begin position="439"/>
        <end position="456"/>
    </location>
</feature>
<evidence type="ECO:0000256" key="2">
    <source>
        <dbReference type="ARBA" id="ARBA00022692"/>
    </source>
</evidence>
<dbReference type="GO" id="GO:0016020">
    <property type="term" value="C:membrane"/>
    <property type="evidence" value="ECO:0007669"/>
    <property type="project" value="UniProtKB-SubCell"/>
</dbReference>
<sequence length="646" mass="68877">MSLTRLLFGRPIPNGEEEEERIGSLAGIPVLGLDALASAAYGPEAALTVLLVLGTGGLRYIVPLMLVIVAVLLIVQFSYRQTIAAYPDGGGSYSVARENLGRKSAMLAAAALALDYILNVAVAISAGVGALVSAVPALFPHMLLLCLALLALLTLVNLRGVRTTGLIFMSPTYLFVGCLGVTLLVGMVKVLGAHGSPQPVVQPSPLPAGISSASLWLLAHAFASGCTAMTGVEAVSNGIPIFREPRTHRAQRTLAAIVGILVALLGGVALLSHAYGIGATPPGQEGYQSVLSQLIAAVAGRGAFYYVGIAAIVSVLCLSANTSFADFPRVCRVLALDGYLPAAFAHAGRRMVYSTGIIILSLLSGALLVVFGGVTDHLIPLFAVGALSAFTLSQTGMVLHWRRVGGERARRFIWVNGVGAVTTGVTLCVVAVAKFTEGAWLTLVFIPLAYLLFRATHAHYTRVERVTAANRPMEVGPLSPPVVVVPMKRLDQVTEKGLRFALTISPEVHAVQVRAHPRECGDLAARWKSHVEEPLRSAGLPMPRLVVLDSTYRQLVDPLLGYVRELSAAHPESFIAVIVPELIERRWYHFLLHSHTATLLKMMLLFRGGPRVVVINAPWYLRERRRSAASTSMPPRRSVSSRPSPS</sequence>
<feature type="transmembrane region" description="Helical" evidence="5">
    <location>
        <begin position="295"/>
        <end position="319"/>
    </location>
</feature>
<feature type="transmembrane region" description="Helical" evidence="5">
    <location>
        <begin position="351"/>
        <end position="372"/>
    </location>
</feature>